<evidence type="ECO:0000313" key="3">
    <source>
        <dbReference type="Proteomes" id="UP000217895"/>
    </source>
</evidence>
<dbReference type="Proteomes" id="UP000217895">
    <property type="component" value="Chromosome"/>
</dbReference>
<feature type="transmembrane region" description="Helical" evidence="1">
    <location>
        <begin position="67"/>
        <end position="84"/>
    </location>
</feature>
<gene>
    <name evidence="2" type="ORF">NIES2135_21470</name>
</gene>
<keyword evidence="1" id="KW-1133">Transmembrane helix</keyword>
<keyword evidence="1" id="KW-0472">Membrane</keyword>
<feature type="transmembrane region" description="Helical" evidence="1">
    <location>
        <begin position="120"/>
        <end position="141"/>
    </location>
</feature>
<organism evidence="2 3">
    <name type="scientific">Leptolyngbya boryana NIES-2135</name>
    <dbReference type="NCBI Taxonomy" id="1973484"/>
    <lineage>
        <taxon>Bacteria</taxon>
        <taxon>Bacillati</taxon>
        <taxon>Cyanobacteriota</taxon>
        <taxon>Cyanophyceae</taxon>
        <taxon>Leptolyngbyales</taxon>
        <taxon>Leptolyngbyaceae</taxon>
        <taxon>Leptolyngbya group</taxon>
        <taxon>Leptolyngbya</taxon>
    </lineage>
</organism>
<evidence type="ECO:0000256" key="1">
    <source>
        <dbReference type="SAM" id="Phobius"/>
    </source>
</evidence>
<reference evidence="2 3" key="1">
    <citation type="submission" date="2017-06" db="EMBL/GenBank/DDBJ databases">
        <title>Genome sequencing of cyanobaciteial culture collection at National Institute for Environmental Studies (NIES).</title>
        <authorList>
            <person name="Hirose Y."/>
            <person name="Shimura Y."/>
            <person name="Fujisawa T."/>
            <person name="Nakamura Y."/>
            <person name="Kawachi M."/>
        </authorList>
    </citation>
    <scope>NUCLEOTIDE SEQUENCE [LARGE SCALE GENOMIC DNA]</scope>
    <source>
        <strain evidence="2 3">NIES-2135</strain>
    </source>
</reference>
<name>A0A1Z4JEX3_LEPBY</name>
<proteinExistence type="predicted"/>
<accession>A0A1Z4JEX3</accession>
<dbReference type="EMBL" id="AP018203">
    <property type="protein sequence ID" value="BAY55324.1"/>
    <property type="molecule type" value="Genomic_DNA"/>
</dbReference>
<feature type="transmembrane region" description="Helical" evidence="1">
    <location>
        <begin position="9"/>
        <end position="27"/>
    </location>
</feature>
<feature type="transmembrane region" description="Helical" evidence="1">
    <location>
        <begin position="90"/>
        <end position="108"/>
    </location>
</feature>
<keyword evidence="1" id="KW-0812">Transmembrane</keyword>
<keyword evidence="3" id="KW-1185">Reference proteome</keyword>
<protein>
    <submittedName>
        <fullName evidence="2">Uncharacterized protein</fullName>
    </submittedName>
</protein>
<sequence>MNSESSRSLPWLSLGLFWCAYAMLGWYLAAHHIIWLVGAAAILAIVIISGTGRALLEQLSGVISRTLLIVVFLSFLISVCAFLFVSKFEFLGLVFLPLVTAVLADLSLRSAGFEQRQIWIYLVVIAGLGIGLGEVFDLVFLPSMRY</sequence>
<feature type="transmembrane region" description="Helical" evidence="1">
    <location>
        <begin position="33"/>
        <end position="55"/>
    </location>
</feature>
<dbReference type="AlphaFoldDB" id="A0A1Z4JEX3"/>
<evidence type="ECO:0000313" key="2">
    <source>
        <dbReference type="EMBL" id="BAY55324.1"/>
    </source>
</evidence>